<feature type="compositionally biased region" description="Low complexity" evidence="1">
    <location>
        <begin position="362"/>
        <end position="382"/>
    </location>
</feature>
<feature type="domain" description="Thioredoxin" evidence="3">
    <location>
        <begin position="7"/>
        <end position="134"/>
    </location>
</feature>
<evidence type="ECO:0000313" key="4">
    <source>
        <dbReference type="EMBL" id="WWD18130.1"/>
    </source>
</evidence>
<dbReference type="SUPFAM" id="SSF52833">
    <property type="entry name" value="Thioredoxin-like"/>
    <property type="match status" value="1"/>
</dbReference>
<dbReference type="KEGG" id="ksn:43590456"/>
<dbReference type="RefSeq" id="XP_031859319.2">
    <property type="nucleotide sequence ID" value="XM_032006298.2"/>
</dbReference>
<feature type="chain" id="PRO_5042620313" evidence="2">
    <location>
        <begin position="21"/>
        <end position="401"/>
    </location>
</feature>
<reference evidence="4" key="1">
    <citation type="submission" date="2017-08" db="EMBL/GenBank/DDBJ databases">
        <authorList>
            <person name="Cuomo C."/>
            <person name="Billmyre B."/>
            <person name="Heitman J."/>
        </authorList>
    </citation>
    <scope>NUCLEOTIDE SEQUENCE</scope>
    <source>
        <strain evidence="4">CBS 12478</strain>
    </source>
</reference>
<dbReference type="InterPro" id="IPR036249">
    <property type="entry name" value="Thioredoxin-like_sf"/>
</dbReference>
<feature type="compositionally biased region" description="Basic and acidic residues" evidence="1">
    <location>
        <begin position="294"/>
        <end position="323"/>
    </location>
</feature>
<dbReference type="PROSITE" id="PS51352">
    <property type="entry name" value="THIOREDOXIN_2"/>
    <property type="match status" value="1"/>
</dbReference>
<feature type="compositionally biased region" description="Low complexity" evidence="1">
    <location>
        <begin position="338"/>
        <end position="354"/>
    </location>
</feature>
<keyword evidence="5" id="KW-1185">Reference proteome</keyword>
<dbReference type="GO" id="GO:0034976">
    <property type="term" value="P:response to endoplasmic reticulum stress"/>
    <property type="evidence" value="ECO:0007669"/>
    <property type="project" value="TreeGrafter"/>
</dbReference>
<dbReference type="InterPro" id="IPR013766">
    <property type="entry name" value="Thioredoxin_domain"/>
</dbReference>
<evidence type="ECO:0000259" key="3">
    <source>
        <dbReference type="PROSITE" id="PS51352"/>
    </source>
</evidence>
<gene>
    <name evidence="4" type="ORF">CI109_102579</name>
</gene>
<evidence type="ECO:0000256" key="1">
    <source>
        <dbReference type="SAM" id="MobiDB-lite"/>
    </source>
</evidence>
<feature type="signal peptide" evidence="2">
    <location>
        <begin position="1"/>
        <end position="20"/>
    </location>
</feature>
<evidence type="ECO:0000256" key="2">
    <source>
        <dbReference type="SAM" id="SignalP"/>
    </source>
</evidence>
<protein>
    <submittedName>
        <fullName evidence="4">Protein disulfide-isomerase domain</fullName>
    </submittedName>
</protein>
<dbReference type="AlphaFoldDB" id="A0AAJ8MW20"/>
<proteinExistence type="predicted"/>
<evidence type="ECO:0000313" key="5">
    <source>
        <dbReference type="Proteomes" id="UP000322225"/>
    </source>
</evidence>
<dbReference type="Gene3D" id="3.40.30.10">
    <property type="entry name" value="Glutaredoxin"/>
    <property type="match status" value="1"/>
</dbReference>
<dbReference type="Proteomes" id="UP000322225">
    <property type="component" value="Chromosome 4"/>
</dbReference>
<dbReference type="GO" id="GO:0005788">
    <property type="term" value="C:endoplasmic reticulum lumen"/>
    <property type="evidence" value="ECO:0007669"/>
    <property type="project" value="TreeGrafter"/>
</dbReference>
<accession>A0AAJ8MW20</accession>
<dbReference type="GeneID" id="43590456"/>
<feature type="compositionally biased region" description="Low complexity" evidence="1">
    <location>
        <begin position="262"/>
        <end position="271"/>
    </location>
</feature>
<dbReference type="PANTHER" id="PTHR45815:SF3">
    <property type="entry name" value="PROTEIN DISULFIDE-ISOMERASE A6"/>
    <property type="match status" value="1"/>
</dbReference>
<reference evidence="4" key="2">
    <citation type="submission" date="2024-01" db="EMBL/GenBank/DDBJ databases">
        <title>Comparative genomics of Cryptococcus and Kwoniella reveals pathogenesis evolution and contrasting modes of karyotype evolution via chromosome fusion or intercentromeric recombination.</title>
        <authorList>
            <person name="Coelho M.A."/>
            <person name="David-Palma M."/>
            <person name="Shea T."/>
            <person name="Bowers K."/>
            <person name="McGinley-Smith S."/>
            <person name="Mohammad A.W."/>
            <person name="Gnirke A."/>
            <person name="Yurkov A.M."/>
            <person name="Nowrousian M."/>
            <person name="Sun S."/>
            <person name="Cuomo C.A."/>
            <person name="Heitman J."/>
        </authorList>
    </citation>
    <scope>NUCLEOTIDE SEQUENCE</scope>
    <source>
        <strain evidence="4">CBS 12478</strain>
    </source>
</reference>
<dbReference type="EMBL" id="CP144054">
    <property type="protein sequence ID" value="WWD18130.1"/>
    <property type="molecule type" value="Genomic_DNA"/>
</dbReference>
<name>A0AAJ8MW20_9TREE</name>
<feature type="region of interest" description="Disordered" evidence="1">
    <location>
        <begin position="259"/>
        <end position="401"/>
    </location>
</feature>
<feature type="compositionally biased region" description="Polar residues" evidence="1">
    <location>
        <begin position="391"/>
        <end position="401"/>
    </location>
</feature>
<keyword evidence="2" id="KW-0732">Signal</keyword>
<dbReference type="GO" id="GO:0015035">
    <property type="term" value="F:protein-disulfide reductase activity"/>
    <property type="evidence" value="ECO:0007669"/>
    <property type="project" value="TreeGrafter"/>
</dbReference>
<dbReference type="Pfam" id="PF00085">
    <property type="entry name" value="Thioredoxin"/>
    <property type="match status" value="1"/>
</dbReference>
<dbReference type="PANTHER" id="PTHR45815">
    <property type="entry name" value="PROTEIN DISULFIDE-ISOMERASE A6"/>
    <property type="match status" value="1"/>
</dbReference>
<sequence>MRFSLPLAIAAAVLPLSVQAGMYGQPVLNLDAKTFKKVMATEHAAMVAFVAPWCGHCKNLGPEYTSAASSLSPLIPFYAIDCDDAGNKALCAEYQIQGFPTIKAFPRAGKGAAKDYQGERKRGALVEYAKTLVPDRVKKLRIATEGSKVEPVIQAFLDEKSNLPHVLLVHPSAPSIPFLWKVLAHRLSGKMHLAYIRDTTSHSILTSLGIFDSADTTKDGTRVVAWPGGVQERSNLTEYQGALKFNALLEWLQAQLDGKPASSTSSSESSSGKTQQKPVKAPEPIPNANGQGETKAKQASDAAARKAKMDEAERRDRERRERAAQAAAARPPVEDVDASPVEEAAEAVPEGSAEQEQVQSDGVEGVAEPVPEQVPVPGEEAVTAGQEGVDSEQTVQVHEEL</sequence>
<organism evidence="4 5">
    <name type="scientific">Kwoniella shandongensis</name>
    <dbReference type="NCBI Taxonomy" id="1734106"/>
    <lineage>
        <taxon>Eukaryota</taxon>
        <taxon>Fungi</taxon>
        <taxon>Dikarya</taxon>
        <taxon>Basidiomycota</taxon>
        <taxon>Agaricomycotina</taxon>
        <taxon>Tremellomycetes</taxon>
        <taxon>Tremellales</taxon>
        <taxon>Cryptococcaceae</taxon>
        <taxon>Kwoniella</taxon>
    </lineage>
</organism>